<evidence type="ECO:0000313" key="2">
    <source>
        <dbReference type="Proteomes" id="UP000658514"/>
    </source>
</evidence>
<dbReference type="Proteomes" id="UP000658514">
    <property type="component" value="Unassembled WGS sequence"/>
</dbReference>
<comment type="caution">
    <text evidence="1">The sequence shown here is derived from an EMBL/GenBank/DDBJ whole genome shotgun (WGS) entry which is preliminary data.</text>
</comment>
<name>A0ABR8ALK7_9CYAN</name>
<dbReference type="EMBL" id="JACJQH010000135">
    <property type="protein sequence ID" value="MBD2200927.1"/>
    <property type="molecule type" value="Genomic_DNA"/>
</dbReference>
<dbReference type="RefSeq" id="WP_190552233.1">
    <property type="nucleotide sequence ID" value="NZ_CAWPNO010000041.1"/>
</dbReference>
<evidence type="ECO:0000313" key="1">
    <source>
        <dbReference type="EMBL" id="MBD2200927.1"/>
    </source>
</evidence>
<protein>
    <submittedName>
        <fullName evidence="1">Uncharacterized protein</fullName>
    </submittedName>
</protein>
<sequence length="85" mass="10129">MKIERPLSQEPTPEETLELEQLKIMIEKSVKDGKITHQEIQNFYRKIFAHGKPSVDRVYRSLELYRNIVGEKLDKLQVWYEPPSD</sequence>
<gene>
    <name evidence="1" type="ORF">H6G24_36730</name>
</gene>
<organism evidence="1 2">
    <name type="scientific">Calothrix parietina FACHB-288</name>
    <dbReference type="NCBI Taxonomy" id="2692896"/>
    <lineage>
        <taxon>Bacteria</taxon>
        <taxon>Bacillati</taxon>
        <taxon>Cyanobacteriota</taxon>
        <taxon>Cyanophyceae</taxon>
        <taxon>Nostocales</taxon>
        <taxon>Calotrichaceae</taxon>
        <taxon>Calothrix</taxon>
    </lineage>
</organism>
<accession>A0ABR8ALK7</accession>
<keyword evidence="2" id="KW-1185">Reference proteome</keyword>
<proteinExistence type="predicted"/>
<reference evidence="1 2" key="1">
    <citation type="journal article" date="2020" name="ISME J.">
        <title>Comparative genomics reveals insights into cyanobacterial evolution and habitat adaptation.</title>
        <authorList>
            <person name="Chen M.Y."/>
            <person name="Teng W.K."/>
            <person name="Zhao L."/>
            <person name="Hu C.X."/>
            <person name="Zhou Y.K."/>
            <person name="Han B.P."/>
            <person name="Song L.R."/>
            <person name="Shu W.S."/>
        </authorList>
    </citation>
    <scope>NUCLEOTIDE SEQUENCE [LARGE SCALE GENOMIC DNA]</scope>
    <source>
        <strain evidence="1 2">FACHB-288</strain>
    </source>
</reference>